<accession>A0A2A3E3E7</accession>
<feature type="region of interest" description="Disordered" evidence="1">
    <location>
        <begin position="505"/>
        <end position="550"/>
    </location>
</feature>
<protein>
    <submittedName>
        <fullName evidence="3">Src kinase-associated phosphoprotein</fullName>
    </submittedName>
</protein>
<feature type="region of interest" description="Disordered" evidence="1">
    <location>
        <begin position="296"/>
        <end position="333"/>
    </location>
</feature>
<dbReference type="Pfam" id="PF00169">
    <property type="entry name" value="PH"/>
    <property type="match status" value="1"/>
</dbReference>
<evidence type="ECO:0000259" key="2">
    <source>
        <dbReference type="PROSITE" id="PS50003"/>
    </source>
</evidence>
<dbReference type="Proteomes" id="UP000242457">
    <property type="component" value="Unassembled WGS sequence"/>
</dbReference>
<dbReference type="GO" id="GO:0016301">
    <property type="term" value="F:kinase activity"/>
    <property type="evidence" value="ECO:0007669"/>
    <property type="project" value="UniProtKB-KW"/>
</dbReference>
<feature type="compositionally biased region" description="Basic and acidic residues" evidence="1">
    <location>
        <begin position="320"/>
        <end position="333"/>
    </location>
</feature>
<dbReference type="SMART" id="SM00233">
    <property type="entry name" value="PH"/>
    <property type="match status" value="1"/>
</dbReference>
<proteinExistence type="predicted"/>
<name>A0A2A3E3E7_APICC</name>
<keyword evidence="3" id="KW-0418">Kinase</keyword>
<keyword evidence="4" id="KW-1185">Reference proteome</keyword>
<gene>
    <name evidence="3" type="ORF">APICC_08518</name>
</gene>
<organism evidence="3 4">
    <name type="scientific">Apis cerana cerana</name>
    <name type="common">Oriental honeybee</name>
    <dbReference type="NCBI Taxonomy" id="94128"/>
    <lineage>
        <taxon>Eukaryota</taxon>
        <taxon>Metazoa</taxon>
        <taxon>Ecdysozoa</taxon>
        <taxon>Arthropoda</taxon>
        <taxon>Hexapoda</taxon>
        <taxon>Insecta</taxon>
        <taxon>Pterygota</taxon>
        <taxon>Neoptera</taxon>
        <taxon>Endopterygota</taxon>
        <taxon>Hymenoptera</taxon>
        <taxon>Apocrita</taxon>
        <taxon>Aculeata</taxon>
        <taxon>Apoidea</taxon>
        <taxon>Anthophila</taxon>
        <taxon>Apidae</taxon>
        <taxon>Apis</taxon>
    </lineage>
</organism>
<dbReference type="SUPFAM" id="SSF50729">
    <property type="entry name" value="PH domain-like"/>
    <property type="match status" value="1"/>
</dbReference>
<evidence type="ECO:0000313" key="4">
    <source>
        <dbReference type="Proteomes" id="UP000242457"/>
    </source>
</evidence>
<dbReference type="OrthoDB" id="243840at2759"/>
<dbReference type="Gene3D" id="2.30.29.30">
    <property type="entry name" value="Pleckstrin-homology domain (PH domain)/Phosphotyrosine-binding domain (PTB)"/>
    <property type="match status" value="1"/>
</dbReference>
<reference evidence="3 4" key="1">
    <citation type="submission" date="2014-07" db="EMBL/GenBank/DDBJ databases">
        <title>Genomic and transcriptomic analysis on Apis cerana provide comprehensive insights into honey bee biology.</title>
        <authorList>
            <person name="Diao Q."/>
            <person name="Sun L."/>
            <person name="Zheng H."/>
            <person name="Zheng H."/>
            <person name="Xu S."/>
            <person name="Wang S."/>
            <person name="Zeng Z."/>
            <person name="Hu F."/>
            <person name="Su S."/>
            <person name="Wu J."/>
        </authorList>
    </citation>
    <scope>NUCLEOTIDE SEQUENCE [LARGE SCALE GENOMIC DNA]</scope>
    <source>
        <tissue evidence="3">Pupae without intestine</tissue>
    </source>
</reference>
<keyword evidence="3" id="KW-0808">Transferase</keyword>
<evidence type="ECO:0000313" key="3">
    <source>
        <dbReference type="EMBL" id="PBC26230.1"/>
    </source>
</evidence>
<dbReference type="InterPro" id="IPR011993">
    <property type="entry name" value="PH-like_dom_sf"/>
</dbReference>
<dbReference type="STRING" id="94128.A0A2A3E3E7"/>
<dbReference type="AlphaFoldDB" id="A0A2A3E3E7"/>
<dbReference type="EMBL" id="KZ288403">
    <property type="protein sequence ID" value="PBC26230.1"/>
    <property type="molecule type" value="Genomic_DNA"/>
</dbReference>
<dbReference type="InterPro" id="IPR001849">
    <property type="entry name" value="PH_domain"/>
</dbReference>
<feature type="domain" description="PH" evidence="2">
    <location>
        <begin position="151"/>
        <end position="256"/>
    </location>
</feature>
<dbReference type="PROSITE" id="PS50003">
    <property type="entry name" value="PH_DOMAIN"/>
    <property type="match status" value="1"/>
</dbReference>
<sequence>MGLNAELTAILRDVVQFLEFLREVKLPTRMENIRDNLLIRSKDTLTMFVIERIGRSTSPEPYLNMNAAGSKGLMVTLKTETELQEYVGAEEHPQKQQQQQDYYEAFQGMESTNNTIAIHETINNRQTKEEEIEHTLVNIYANFSATETKSKCQLCGLLYRKEGKKLFVFEQYRSCWVGLVGLHLLIYGSDRDNRPCTILPIHGYMARAAPNAIPRDQRRSESTFEIFRPGCRTFQFSAKSPKDMEQWITKICELGGEKKIESKESTREVDNIVANSIIKQSNDSIQEDLNCKEERYQDVSSLSVNEPPDKSSIIPPVANKETEREANDSSTKDTFHVSIDSSLPQFSNISDTVITTSRLHSASPPPLPARIPRKLLTISVRNSSYEFPDEEEDDIYHKIEEVRDTIQYGNVGDTFQSQIKINDEQSNKKSTTYDDVRASIKSGYKFDDKRKKKETKRKSIASRNELTYDDTANTMSEDNKVDEQNKFVSYDNVENIVLNTKSIKAQTTNKTDEPSKLPQKKSFLNRMRSKKDFPRKNEKKTKCKTSPQLLPSVNNQELSTYYDDISDLMNIQQETIHVEEQQSEYTCPPPPRPIYAKPPIINDVIDTDQFYDDVAYRDKSKNYKLSQQTTKNLSPDFVRTNINRPVLCENINYSQGSSLVDNEHYKIPPSRSELCYPKSLSINQQVDDLYDDIAILADFTARQKEVLNNRDHENLIKSQSSPEKRSWNRFVSGKKSKMIDSTVIETNGRVLTELEDSSDDCGEQHASLRMNTFQKLISRMENSLSKTSAKSASSILLNKTNITNNTKEVV</sequence>
<evidence type="ECO:0000256" key="1">
    <source>
        <dbReference type="SAM" id="MobiDB-lite"/>
    </source>
</evidence>